<comment type="caution">
    <text evidence="2">The sequence shown here is derived from an EMBL/GenBank/DDBJ whole genome shotgun (WGS) entry which is preliminary data.</text>
</comment>
<feature type="region of interest" description="Disordered" evidence="1">
    <location>
        <begin position="39"/>
        <end position="100"/>
    </location>
</feature>
<feature type="compositionally biased region" description="Polar residues" evidence="1">
    <location>
        <begin position="45"/>
        <end position="100"/>
    </location>
</feature>
<proteinExistence type="predicted"/>
<dbReference type="Proteomes" id="UP001479290">
    <property type="component" value="Unassembled WGS sequence"/>
</dbReference>
<reference evidence="2 3" key="1">
    <citation type="submission" date="2024-05" db="EMBL/GenBank/DDBJ databases">
        <title>A high-quality chromosomal-level genome assembly of Topmouth culter (Culter alburnus).</title>
        <authorList>
            <person name="Zhao H."/>
        </authorList>
    </citation>
    <scope>NUCLEOTIDE SEQUENCE [LARGE SCALE GENOMIC DNA]</scope>
    <source>
        <strain evidence="2">CATC2023</strain>
        <tissue evidence="2">Muscle</tissue>
    </source>
</reference>
<evidence type="ECO:0000313" key="2">
    <source>
        <dbReference type="EMBL" id="KAK9981137.1"/>
    </source>
</evidence>
<organism evidence="2 3">
    <name type="scientific">Culter alburnus</name>
    <name type="common">Topmouth culter</name>
    <dbReference type="NCBI Taxonomy" id="194366"/>
    <lineage>
        <taxon>Eukaryota</taxon>
        <taxon>Metazoa</taxon>
        <taxon>Chordata</taxon>
        <taxon>Craniata</taxon>
        <taxon>Vertebrata</taxon>
        <taxon>Euteleostomi</taxon>
        <taxon>Actinopterygii</taxon>
        <taxon>Neopterygii</taxon>
        <taxon>Teleostei</taxon>
        <taxon>Ostariophysi</taxon>
        <taxon>Cypriniformes</taxon>
        <taxon>Xenocyprididae</taxon>
        <taxon>Xenocypridinae</taxon>
        <taxon>Culter</taxon>
    </lineage>
</organism>
<protein>
    <submittedName>
        <fullName evidence="2">Uncharacterized protein</fullName>
    </submittedName>
</protein>
<sequence>MAALRKPTSYIRDISKTIPTSSDLFHFWSRDCKASKHIDERTNAHTKPQTLINGLQNKRESFSSNTGGKIQNKYYGSSKTGYRTGSPGTRGMQNSKESEA</sequence>
<name>A0AAW2B6S8_CULAL</name>
<dbReference type="AlphaFoldDB" id="A0AAW2B6S8"/>
<gene>
    <name evidence="2" type="ORF">ABG768_000701</name>
</gene>
<keyword evidence="3" id="KW-1185">Reference proteome</keyword>
<accession>A0AAW2B6S8</accession>
<evidence type="ECO:0000256" key="1">
    <source>
        <dbReference type="SAM" id="MobiDB-lite"/>
    </source>
</evidence>
<evidence type="ECO:0000313" key="3">
    <source>
        <dbReference type="Proteomes" id="UP001479290"/>
    </source>
</evidence>
<dbReference type="EMBL" id="JAWDJR010000001">
    <property type="protein sequence ID" value="KAK9981137.1"/>
    <property type="molecule type" value="Genomic_DNA"/>
</dbReference>